<proteinExistence type="predicted"/>
<gene>
    <name evidence="1" type="ORF">K488DRAFT_15245</name>
</gene>
<comment type="caution">
    <text evidence="1">The sequence shown here is derived from an EMBL/GenBank/DDBJ whole genome shotgun (WGS) entry which is preliminary data.</text>
</comment>
<accession>A0ACB8QET9</accession>
<reference evidence="1" key="2">
    <citation type="journal article" date="2022" name="New Phytol.">
        <title>Evolutionary transition to the ectomycorrhizal habit in the genomes of a hyperdiverse lineage of mushroom-forming fungi.</title>
        <authorList>
            <person name="Looney B."/>
            <person name="Miyauchi S."/>
            <person name="Morin E."/>
            <person name="Drula E."/>
            <person name="Courty P.E."/>
            <person name="Kohler A."/>
            <person name="Kuo A."/>
            <person name="LaButti K."/>
            <person name="Pangilinan J."/>
            <person name="Lipzen A."/>
            <person name="Riley R."/>
            <person name="Andreopoulos W."/>
            <person name="He G."/>
            <person name="Johnson J."/>
            <person name="Nolan M."/>
            <person name="Tritt A."/>
            <person name="Barry K.W."/>
            <person name="Grigoriev I.V."/>
            <person name="Nagy L.G."/>
            <person name="Hibbett D."/>
            <person name="Henrissat B."/>
            <person name="Matheny P.B."/>
            <person name="Labbe J."/>
            <person name="Martin F.M."/>
        </authorList>
    </citation>
    <scope>NUCLEOTIDE SEQUENCE</scope>
    <source>
        <strain evidence="1">EC-137</strain>
    </source>
</reference>
<feature type="non-terminal residue" evidence="1">
    <location>
        <position position="305"/>
    </location>
</feature>
<dbReference type="EMBL" id="MU273626">
    <property type="protein sequence ID" value="KAI0030343.1"/>
    <property type="molecule type" value="Genomic_DNA"/>
</dbReference>
<dbReference type="Proteomes" id="UP000814128">
    <property type="component" value="Unassembled WGS sequence"/>
</dbReference>
<reference evidence="1" key="1">
    <citation type="submission" date="2021-02" db="EMBL/GenBank/DDBJ databases">
        <authorList>
            <consortium name="DOE Joint Genome Institute"/>
            <person name="Ahrendt S."/>
            <person name="Looney B.P."/>
            <person name="Miyauchi S."/>
            <person name="Morin E."/>
            <person name="Drula E."/>
            <person name="Courty P.E."/>
            <person name="Chicoki N."/>
            <person name="Fauchery L."/>
            <person name="Kohler A."/>
            <person name="Kuo A."/>
            <person name="Labutti K."/>
            <person name="Pangilinan J."/>
            <person name="Lipzen A."/>
            <person name="Riley R."/>
            <person name="Andreopoulos W."/>
            <person name="He G."/>
            <person name="Johnson J."/>
            <person name="Barry K.W."/>
            <person name="Grigoriev I.V."/>
            <person name="Nagy L."/>
            <person name="Hibbett D."/>
            <person name="Henrissat B."/>
            <person name="Matheny P.B."/>
            <person name="Labbe J."/>
            <person name="Martin F."/>
        </authorList>
    </citation>
    <scope>NUCLEOTIDE SEQUENCE</scope>
    <source>
        <strain evidence="1">EC-137</strain>
    </source>
</reference>
<evidence type="ECO:0000313" key="1">
    <source>
        <dbReference type="EMBL" id="KAI0030343.1"/>
    </source>
</evidence>
<keyword evidence="2" id="KW-1185">Reference proteome</keyword>
<protein>
    <submittedName>
        <fullName evidence="1">Uncharacterized protein</fullName>
    </submittedName>
</protein>
<sequence>MLQKLPVEIILQVLSHAPLSVLANLLSVSQAWSALINQYEAAIYRRAAYLHALIDTPEKSLEEAVAHLHGDFWEDVPVVSWKELCPSLFPSRIIRAAGDEVHRIKADERARICIVSHSRNGLTVTNLGSPGGPSQVLWSLSPRYVRRYAHVEYENGFLIFDRISGSKEVWRLRSTLPKDGPLEAPQSPPDENMRIISTHSAYKHRATNPRGHFVPWALLRVPDMTRAYHYVHPTLATVSTQTVFLYDVPTGTRTHFPIFSDEIRYVELNDAFVFVCGSDCVRVYARQGGAKVLEIPASTTAVRVA</sequence>
<organism evidence="1 2">
    <name type="scientific">Vararia minispora EC-137</name>
    <dbReference type="NCBI Taxonomy" id="1314806"/>
    <lineage>
        <taxon>Eukaryota</taxon>
        <taxon>Fungi</taxon>
        <taxon>Dikarya</taxon>
        <taxon>Basidiomycota</taxon>
        <taxon>Agaricomycotina</taxon>
        <taxon>Agaricomycetes</taxon>
        <taxon>Russulales</taxon>
        <taxon>Lachnocladiaceae</taxon>
        <taxon>Vararia</taxon>
    </lineage>
</organism>
<name>A0ACB8QET9_9AGAM</name>
<evidence type="ECO:0000313" key="2">
    <source>
        <dbReference type="Proteomes" id="UP000814128"/>
    </source>
</evidence>